<dbReference type="InterPro" id="IPR018711">
    <property type="entry name" value="NAGPA"/>
</dbReference>
<evidence type="ECO:0000313" key="2">
    <source>
        <dbReference type="EMBL" id="PLT44851.1"/>
    </source>
</evidence>
<dbReference type="RefSeq" id="WP_101808745.1">
    <property type="nucleotide sequence ID" value="NZ_NFEZ01000004.1"/>
</dbReference>
<reference evidence="2 3" key="1">
    <citation type="submission" date="2017-05" db="EMBL/GenBank/DDBJ databases">
        <title>Functional genome analysis of Paenibacillus pasadenensis strain R16: insights on endophytic life style and antifungal activity.</title>
        <authorList>
            <person name="Passera A."/>
            <person name="Marcolungo L."/>
            <person name="Casati P."/>
            <person name="Brasca M."/>
            <person name="Quaglino F."/>
            <person name="Delledonne M."/>
        </authorList>
    </citation>
    <scope>NUCLEOTIDE SEQUENCE [LARGE SCALE GENOMIC DNA]</scope>
    <source>
        <strain evidence="2 3">R16</strain>
    </source>
</reference>
<dbReference type="Proteomes" id="UP000234789">
    <property type="component" value="Unassembled WGS sequence"/>
</dbReference>
<proteinExistence type="predicted"/>
<sequence>MTSVQRLNRWMLLTTAPFLGALLLLLAVQVEVKLPDAAGPAVVPQQPAADPAPAARIGGSLDEAAVVAAQTADAIKRGSELYTQTARRMSAIASTAAVQSSRPLLIYDRRITLPLGSPSRTIQSDRLTAQLFPIKAQNFTAYALKIRLKDKDAMKLVIGGDKPGKAETTLAAAKRYGAAVGINAGGFADDGNGRRYPLSTTVLGGKYVNGFEPSYKDLFFVGLNEQGKLIGGKYATREQLDREQPRFGVSFVPILMKDGIAQPIPAKWQLSPGRAPRTVVASYKDNQLLFLVADGYNESGSSGATLREMQILLSRFKAVDGYNLDGGGSSTLVFDGRVVNRPSDKTLRPVATNFLFFS</sequence>
<dbReference type="AlphaFoldDB" id="A0A2N5N3D2"/>
<evidence type="ECO:0000313" key="3">
    <source>
        <dbReference type="Proteomes" id="UP000234789"/>
    </source>
</evidence>
<dbReference type="EMBL" id="NFEZ01000004">
    <property type="protein sequence ID" value="PLT44851.1"/>
    <property type="molecule type" value="Genomic_DNA"/>
</dbReference>
<accession>A0A2N5N3D2</accession>
<gene>
    <name evidence="2" type="ORF">B8V81_3282</name>
</gene>
<dbReference type="PANTHER" id="PTHR40446:SF2">
    <property type="entry name" value="N-ACETYLGLUCOSAMINE-1-PHOSPHODIESTER ALPHA-N-ACETYLGLUCOSAMINIDASE"/>
    <property type="match status" value="1"/>
</dbReference>
<evidence type="ECO:0000259" key="1">
    <source>
        <dbReference type="Pfam" id="PF09992"/>
    </source>
</evidence>
<name>A0A2N5N3D2_9BACL</name>
<feature type="domain" description="Phosphodiester glycosidase" evidence="1">
    <location>
        <begin position="177"/>
        <end position="357"/>
    </location>
</feature>
<keyword evidence="3" id="KW-1185">Reference proteome</keyword>
<comment type="caution">
    <text evidence="2">The sequence shown here is derived from an EMBL/GenBank/DDBJ whole genome shotgun (WGS) entry which is preliminary data.</text>
</comment>
<dbReference type="PANTHER" id="PTHR40446">
    <property type="entry name" value="N-ACETYLGLUCOSAMINE-1-PHOSPHODIESTER ALPHA-N-ACETYLGLUCOSAMINIDASE"/>
    <property type="match status" value="1"/>
</dbReference>
<protein>
    <submittedName>
        <fullName evidence="2">Exopolysaccharide biosynthesis protein</fullName>
    </submittedName>
</protein>
<dbReference type="Pfam" id="PF09992">
    <property type="entry name" value="NAGPA"/>
    <property type="match status" value="1"/>
</dbReference>
<organism evidence="2 3">
    <name type="scientific">Paenibacillus pasadenensis</name>
    <dbReference type="NCBI Taxonomy" id="217090"/>
    <lineage>
        <taxon>Bacteria</taxon>
        <taxon>Bacillati</taxon>
        <taxon>Bacillota</taxon>
        <taxon>Bacilli</taxon>
        <taxon>Bacillales</taxon>
        <taxon>Paenibacillaceae</taxon>
        <taxon>Paenibacillus</taxon>
    </lineage>
</organism>